<dbReference type="Pfam" id="PF02311">
    <property type="entry name" value="AraC_binding"/>
    <property type="match status" value="1"/>
</dbReference>
<feature type="region of interest" description="Disordered" evidence="4">
    <location>
        <begin position="293"/>
        <end position="324"/>
    </location>
</feature>
<accession>A0A0E1W460</accession>
<name>A0A0E1W460_BURPE</name>
<dbReference type="InterPro" id="IPR009057">
    <property type="entry name" value="Homeodomain-like_sf"/>
</dbReference>
<feature type="domain" description="HTH araC/xylS-type" evidence="5">
    <location>
        <begin position="187"/>
        <end position="285"/>
    </location>
</feature>
<protein>
    <submittedName>
        <fullName evidence="6">Transcriptional regulator, AraC family</fullName>
    </submittedName>
</protein>
<dbReference type="SMART" id="SM00342">
    <property type="entry name" value="HTH_ARAC"/>
    <property type="match status" value="1"/>
</dbReference>
<dbReference type="Gene3D" id="2.60.120.10">
    <property type="entry name" value="Jelly Rolls"/>
    <property type="match status" value="1"/>
</dbReference>
<sequence>MKPRYERVAIPDGCSVRVYRRRLAQIPFEWHHHPEYELTLTLNSLGKRFVGDHVADYAGDDLVLVPPNLPHTWVSDERLDPGEPLVALVLWFDGDWAQRVADCCPEFAGLRTLLRRAAPGLAFAPQAAADVRARLPALVDRAPRVRLAAALDVLACLADAPATPLATAAAYRAASGAALAPEAERLDRVLDLLDRRFHEPLRVAELAALAHLSERSLQRRFARHVGESIGSYLQRLRLAHAARLLASTDWPVSLVATRSGYANLANFNRQFLAARRVTPRAYRRFLAEHGRAPDDMPAHEASIDVRPPSLDHGPPRAGKNKIAR</sequence>
<evidence type="ECO:0000256" key="1">
    <source>
        <dbReference type="ARBA" id="ARBA00023015"/>
    </source>
</evidence>
<dbReference type="CDD" id="cd06976">
    <property type="entry name" value="cupin_MtlR-like_N"/>
    <property type="match status" value="1"/>
</dbReference>
<evidence type="ECO:0000256" key="4">
    <source>
        <dbReference type="SAM" id="MobiDB-lite"/>
    </source>
</evidence>
<dbReference type="InterPro" id="IPR014710">
    <property type="entry name" value="RmlC-like_jellyroll"/>
</dbReference>
<keyword evidence="3" id="KW-0804">Transcription</keyword>
<keyword evidence="1" id="KW-0805">Transcription regulation</keyword>
<dbReference type="PROSITE" id="PS01124">
    <property type="entry name" value="HTH_ARAC_FAMILY_2"/>
    <property type="match status" value="1"/>
</dbReference>
<evidence type="ECO:0000256" key="2">
    <source>
        <dbReference type="ARBA" id="ARBA00023125"/>
    </source>
</evidence>
<evidence type="ECO:0000313" key="6">
    <source>
        <dbReference type="EMBL" id="EET04447.1"/>
    </source>
</evidence>
<dbReference type="InterPro" id="IPR011051">
    <property type="entry name" value="RmlC_Cupin_sf"/>
</dbReference>
<dbReference type="PANTHER" id="PTHR46796">
    <property type="entry name" value="HTH-TYPE TRANSCRIPTIONAL ACTIVATOR RHAS-RELATED"/>
    <property type="match status" value="1"/>
</dbReference>
<feature type="compositionally biased region" description="Basic and acidic residues" evidence="4">
    <location>
        <begin position="293"/>
        <end position="303"/>
    </location>
</feature>
<proteinExistence type="predicted"/>
<dbReference type="Proteomes" id="UP000001812">
    <property type="component" value="Chromosome II"/>
</dbReference>
<gene>
    <name evidence="6" type="ORF">BURPS1710A_A1599</name>
</gene>
<dbReference type="EMBL" id="CM000833">
    <property type="protein sequence ID" value="EET04447.1"/>
    <property type="molecule type" value="Genomic_DNA"/>
</dbReference>
<dbReference type="InterPro" id="IPR018060">
    <property type="entry name" value="HTH_AraC"/>
</dbReference>
<evidence type="ECO:0000256" key="3">
    <source>
        <dbReference type="ARBA" id="ARBA00023163"/>
    </source>
</evidence>
<keyword evidence="2" id="KW-0238">DNA-binding</keyword>
<dbReference type="AlphaFoldDB" id="A0A0E1W460"/>
<dbReference type="SUPFAM" id="SSF46689">
    <property type="entry name" value="Homeodomain-like"/>
    <property type="match status" value="2"/>
</dbReference>
<evidence type="ECO:0000259" key="5">
    <source>
        <dbReference type="PROSITE" id="PS01124"/>
    </source>
</evidence>
<dbReference type="GO" id="GO:0043565">
    <property type="term" value="F:sequence-specific DNA binding"/>
    <property type="evidence" value="ECO:0007669"/>
    <property type="project" value="InterPro"/>
</dbReference>
<dbReference type="Gene3D" id="1.10.10.60">
    <property type="entry name" value="Homeodomain-like"/>
    <property type="match status" value="1"/>
</dbReference>
<organism evidence="6">
    <name type="scientific">Burkholderia pseudomallei 1710a</name>
    <dbReference type="NCBI Taxonomy" id="320371"/>
    <lineage>
        <taxon>Bacteria</taxon>
        <taxon>Pseudomonadati</taxon>
        <taxon>Pseudomonadota</taxon>
        <taxon>Betaproteobacteria</taxon>
        <taxon>Burkholderiales</taxon>
        <taxon>Burkholderiaceae</taxon>
        <taxon>Burkholderia</taxon>
        <taxon>pseudomallei group</taxon>
    </lineage>
</organism>
<dbReference type="SUPFAM" id="SSF51182">
    <property type="entry name" value="RmlC-like cupins"/>
    <property type="match status" value="1"/>
</dbReference>
<dbReference type="RefSeq" id="WP_004528989.1">
    <property type="nucleotide sequence ID" value="NZ_CM000833.1"/>
</dbReference>
<dbReference type="Pfam" id="PF12833">
    <property type="entry name" value="HTH_18"/>
    <property type="match status" value="1"/>
</dbReference>
<dbReference type="InterPro" id="IPR050204">
    <property type="entry name" value="AraC_XylS_family_regulators"/>
</dbReference>
<dbReference type="HOGENOM" id="CLU_000445_88_3_4"/>
<dbReference type="InterPro" id="IPR003313">
    <property type="entry name" value="AraC-bd"/>
</dbReference>
<dbReference type="GO" id="GO:0003700">
    <property type="term" value="F:DNA-binding transcription factor activity"/>
    <property type="evidence" value="ECO:0007669"/>
    <property type="project" value="InterPro"/>
</dbReference>
<reference evidence="6" key="1">
    <citation type="submission" date="2009-05" db="EMBL/GenBank/DDBJ databases">
        <authorList>
            <person name="Harkins D.M."/>
            <person name="DeShazer D."/>
            <person name="Woods D.E."/>
            <person name="Brinkac L.M."/>
            <person name="Brown K.A."/>
            <person name="Hung G.C."/>
            <person name="Tuanyok A."/>
            <person name="Zhang B."/>
            <person name="Nierman W.C."/>
        </authorList>
    </citation>
    <scope>NUCLEOTIDE SEQUENCE [LARGE SCALE GENOMIC DNA]</scope>
    <source>
        <strain evidence="6">1710a</strain>
    </source>
</reference>